<reference evidence="2" key="1">
    <citation type="journal article" date="2023" name="Science">
        <title>Genome structures resolve the early diversification of teleost fishes.</title>
        <authorList>
            <person name="Parey E."/>
            <person name="Louis A."/>
            <person name="Montfort J."/>
            <person name="Bouchez O."/>
            <person name="Roques C."/>
            <person name="Iampietro C."/>
            <person name="Lluch J."/>
            <person name="Castinel A."/>
            <person name="Donnadieu C."/>
            <person name="Desvignes T."/>
            <person name="Floi Bucao C."/>
            <person name="Jouanno E."/>
            <person name="Wen M."/>
            <person name="Mejri S."/>
            <person name="Dirks R."/>
            <person name="Jansen H."/>
            <person name="Henkel C."/>
            <person name="Chen W.J."/>
            <person name="Zahm M."/>
            <person name="Cabau C."/>
            <person name="Klopp C."/>
            <person name="Thompson A.W."/>
            <person name="Robinson-Rechavi M."/>
            <person name="Braasch I."/>
            <person name="Lecointre G."/>
            <person name="Bobe J."/>
            <person name="Postlethwait J.H."/>
            <person name="Berthelot C."/>
            <person name="Roest Crollius H."/>
            <person name="Guiguen Y."/>
        </authorList>
    </citation>
    <scope>NUCLEOTIDE SEQUENCE</scope>
    <source>
        <strain evidence="2">NC1722</strain>
    </source>
</reference>
<dbReference type="EMBL" id="JAINUG010000413">
    <property type="protein sequence ID" value="KAJ8372153.1"/>
    <property type="molecule type" value="Genomic_DNA"/>
</dbReference>
<protein>
    <submittedName>
        <fullName evidence="2">Uncharacterized protein</fullName>
    </submittedName>
</protein>
<sequence>MGGHGGAPSHLNRAGSGDRMVNRGWAGGHTPELGAAPFQALSDARPISVERVRHAAVRSRVPRLAETAEEREEQEPSCHALQSGDLFLFSRPAAQAGH</sequence>
<dbReference type="Proteomes" id="UP001221898">
    <property type="component" value="Unassembled WGS sequence"/>
</dbReference>
<evidence type="ECO:0000313" key="3">
    <source>
        <dbReference type="Proteomes" id="UP001221898"/>
    </source>
</evidence>
<feature type="region of interest" description="Disordered" evidence="1">
    <location>
        <begin position="1"/>
        <end position="34"/>
    </location>
</feature>
<organism evidence="2 3">
    <name type="scientific">Aldrovandia affinis</name>
    <dbReference type="NCBI Taxonomy" id="143900"/>
    <lineage>
        <taxon>Eukaryota</taxon>
        <taxon>Metazoa</taxon>
        <taxon>Chordata</taxon>
        <taxon>Craniata</taxon>
        <taxon>Vertebrata</taxon>
        <taxon>Euteleostomi</taxon>
        <taxon>Actinopterygii</taxon>
        <taxon>Neopterygii</taxon>
        <taxon>Teleostei</taxon>
        <taxon>Notacanthiformes</taxon>
        <taxon>Halosauridae</taxon>
        <taxon>Aldrovandia</taxon>
    </lineage>
</organism>
<keyword evidence="3" id="KW-1185">Reference proteome</keyword>
<accession>A0AAD7W1E9</accession>
<proteinExistence type="predicted"/>
<name>A0AAD7W1E9_9TELE</name>
<comment type="caution">
    <text evidence="2">The sequence shown here is derived from an EMBL/GenBank/DDBJ whole genome shotgun (WGS) entry which is preliminary data.</text>
</comment>
<evidence type="ECO:0000256" key="1">
    <source>
        <dbReference type="SAM" id="MobiDB-lite"/>
    </source>
</evidence>
<gene>
    <name evidence="2" type="ORF">AAFF_G00294130</name>
</gene>
<evidence type="ECO:0000313" key="2">
    <source>
        <dbReference type="EMBL" id="KAJ8372153.1"/>
    </source>
</evidence>
<dbReference type="AlphaFoldDB" id="A0AAD7W1E9"/>